<dbReference type="PANTHER" id="PTHR34472">
    <property type="entry name" value="SULFUR CARRIER PROTEIN THIS"/>
    <property type="match status" value="1"/>
</dbReference>
<gene>
    <name evidence="1" type="ORF">BIY37_03730</name>
</gene>
<sequence>MRIILNGETKECPEGITIERLLDLYKIDKNRIVVELNLHVIPGKELSTRILRESDVLEVVTFVGGG</sequence>
<dbReference type="RefSeq" id="WP_070066485.1">
    <property type="nucleotide sequence ID" value="NZ_MJUW02000040.1"/>
</dbReference>
<dbReference type="CDD" id="cd00565">
    <property type="entry name" value="Ubl_ThiS"/>
    <property type="match status" value="1"/>
</dbReference>
<dbReference type="Proteomes" id="UP000242219">
    <property type="component" value="Unassembled WGS sequence"/>
</dbReference>
<dbReference type="Pfam" id="PF02597">
    <property type="entry name" value="ThiS"/>
    <property type="match status" value="1"/>
</dbReference>
<dbReference type="NCBIfam" id="TIGR01683">
    <property type="entry name" value="thiS"/>
    <property type="match status" value="1"/>
</dbReference>
<dbReference type="InterPro" id="IPR010035">
    <property type="entry name" value="Thi_S"/>
</dbReference>
<organism evidence="1 2">
    <name type="scientific">Candidatus Brocadia sapporoensis</name>
    <dbReference type="NCBI Taxonomy" id="392547"/>
    <lineage>
        <taxon>Bacteria</taxon>
        <taxon>Pseudomonadati</taxon>
        <taxon>Planctomycetota</taxon>
        <taxon>Candidatus Brocadiia</taxon>
        <taxon>Candidatus Brocadiales</taxon>
        <taxon>Candidatus Brocadiaceae</taxon>
        <taxon>Candidatus Brocadia</taxon>
    </lineage>
</organism>
<protein>
    <submittedName>
        <fullName evidence="1">Thiamine biosynthesis protein ThiS</fullName>
    </submittedName>
</protein>
<evidence type="ECO:0000313" key="2">
    <source>
        <dbReference type="Proteomes" id="UP000242219"/>
    </source>
</evidence>
<comment type="caution">
    <text evidence="1">The sequence shown here is derived from an EMBL/GenBank/DDBJ whole genome shotgun (WGS) entry which is preliminary data.</text>
</comment>
<dbReference type="EMBL" id="MJUW02000040">
    <property type="protein sequence ID" value="OQD46383.1"/>
    <property type="molecule type" value="Genomic_DNA"/>
</dbReference>
<reference evidence="1 2" key="1">
    <citation type="journal article" date="2016" name="Genome Announc.">
        <title>Draft Genome Sequence of the Anaerobic Ammonium-Oxidizing Bacterium 'Candidatus Brocadia sp. 40'.</title>
        <authorList>
            <person name="Ali M."/>
            <person name="Haroon M.F."/>
            <person name="Narita Y."/>
            <person name="Zhang L."/>
            <person name="Rangel Shaw D."/>
            <person name="Okabe S."/>
            <person name="Saikaly P.E."/>
        </authorList>
    </citation>
    <scope>NUCLEOTIDE SEQUENCE [LARGE SCALE GENOMIC DNA]</scope>
    <source>
        <strain evidence="1 2">40</strain>
    </source>
</reference>
<dbReference type="PANTHER" id="PTHR34472:SF1">
    <property type="entry name" value="SULFUR CARRIER PROTEIN THIS"/>
    <property type="match status" value="1"/>
</dbReference>
<dbReference type="InterPro" id="IPR016155">
    <property type="entry name" value="Mopterin_synth/thiamin_S_b"/>
</dbReference>
<dbReference type="AlphaFoldDB" id="A0A1V6M1U8"/>
<name>A0A1V6M1U8_9BACT</name>
<keyword evidence="2" id="KW-1185">Reference proteome</keyword>
<dbReference type="InterPro" id="IPR003749">
    <property type="entry name" value="ThiS/MoaD-like"/>
</dbReference>
<evidence type="ECO:0000313" key="1">
    <source>
        <dbReference type="EMBL" id="OQD46383.1"/>
    </source>
</evidence>
<dbReference type="Gene3D" id="3.10.20.30">
    <property type="match status" value="1"/>
</dbReference>
<dbReference type="InterPro" id="IPR012675">
    <property type="entry name" value="Beta-grasp_dom_sf"/>
</dbReference>
<proteinExistence type="predicted"/>
<accession>A0A1V6M1U8</accession>
<dbReference type="SUPFAM" id="SSF54285">
    <property type="entry name" value="MoaD/ThiS"/>
    <property type="match status" value="1"/>
</dbReference>